<evidence type="ECO:0000313" key="1">
    <source>
        <dbReference type="EMBL" id="KAK0472209.1"/>
    </source>
</evidence>
<dbReference type="EMBL" id="JAUEPU010000290">
    <property type="protein sequence ID" value="KAK0472209.1"/>
    <property type="molecule type" value="Genomic_DNA"/>
</dbReference>
<accession>A0AA39NUR1</accession>
<sequence length="92" mass="10236">MAVIVSLYILMNSQAGNFAVDALRRAKLRDRGDIVCVRSYIALTICIDVPQTRCGDSYFYILLLTFLAQIFEVAALRRAQPADEGPQSLVLL</sequence>
<gene>
    <name evidence="1" type="ORF">EDD18DRAFT_1232685</name>
</gene>
<evidence type="ECO:0000313" key="2">
    <source>
        <dbReference type="Proteomes" id="UP001175228"/>
    </source>
</evidence>
<comment type="caution">
    <text evidence="1">The sequence shown here is derived from an EMBL/GenBank/DDBJ whole genome shotgun (WGS) entry which is preliminary data.</text>
</comment>
<organism evidence="1 2">
    <name type="scientific">Armillaria luteobubalina</name>
    <dbReference type="NCBI Taxonomy" id="153913"/>
    <lineage>
        <taxon>Eukaryota</taxon>
        <taxon>Fungi</taxon>
        <taxon>Dikarya</taxon>
        <taxon>Basidiomycota</taxon>
        <taxon>Agaricomycotina</taxon>
        <taxon>Agaricomycetes</taxon>
        <taxon>Agaricomycetidae</taxon>
        <taxon>Agaricales</taxon>
        <taxon>Marasmiineae</taxon>
        <taxon>Physalacriaceae</taxon>
        <taxon>Armillaria</taxon>
    </lineage>
</organism>
<reference evidence="1" key="1">
    <citation type="submission" date="2023-06" db="EMBL/GenBank/DDBJ databases">
        <authorList>
            <consortium name="Lawrence Berkeley National Laboratory"/>
            <person name="Ahrendt S."/>
            <person name="Sahu N."/>
            <person name="Indic B."/>
            <person name="Wong-Bajracharya J."/>
            <person name="Merenyi Z."/>
            <person name="Ke H.-M."/>
            <person name="Monk M."/>
            <person name="Kocsube S."/>
            <person name="Drula E."/>
            <person name="Lipzen A."/>
            <person name="Balint B."/>
            <person name="Henrissat B."/>
            <person name="Andreopoulos B."/>
            <person name="Martin F.M."/>
            <person name="Harder C.B."/>
            <person name="Rigling D."/>
            <person name="Ford K.L."/>
            <person name="Foster G.D."/>
            <person name="Pangilinan J."/>
            <person name="Papanicolaou A."/>
            <person name="Barry K."/>
            <person name="LaButti K."/>
            <person name="Viragh M."/>
            <person name="Koriabine M."/>
            <person name="Yan M."/>
            <person name="Riley R."/>
            <person name="Champramary S."/>
            <person name="Plett K.L."/>
            <person name="Tsai I.J."/>
            <person name="Slot J."/>
            <person name="Sipos G."/>
            <person name="Plett J."/>
            <person name="Nagy L.G."/>
            <person name="Grigoriev I.V."/>
        </authorList>
    </citation>
    <scope>NUCLEOTIDE SEQUENCE</scope>
    <source>
        <strain evidence="1">HWK02</strain>
    </source>
</reference>
<dbReference type="Proteomes" id="UP001175228">
    <property type="component" value="Unassembled WGS sequence"/>
</dbReference>
<dbReference type="AlphaFoldDB" id="A0AA39NUR1"/>
<protein>
    <submittedName>
        <fullName evidence="1">Uncharacterized protein</fullName>
    </submittedName>
</protein>
<proteinExistence type="predicted"/>
<name>A0AA39NUR1_9AGAR</name>
<keyword evidence="2" id="KW-1185">Reference proteome</keyword>